<dbReference type="EMBL" id="JAVYJV010000019">
    <property type="protein sequence ID" value="KAK4345490.1"/>
    <property type="molecule type" value="Genomic_DNA"/>
</dbReference>
<dbReference type="Proteomes" id="UP001291623">
    <property type="component" value="Unassembled WGS sequence"/>
</dbReference>
<evidence type="ECO:0008006" key="3">
    <source>
        <dbReference type="Google" id="ProtNLM"/>
    </source>
</evidence>
<protein>
    <recommendedName>
        <fullName evidence="3">DUF4283 domain-containing protein</fullName>
    </recommendedName>
</protein>
<gene>
    <name evidence="1" type="ORF">RND71_035666</name>
</gene>
<comment type="caution">
    <text evidence="1">The sequence shown here is derived from an EMBL/GenBank/DDBJ whole genome shotgun (WGS) entry which is preliminary data.</text>
</comment>
<reference evidence="1" key="1">
    <citation type="submission" date="2023-12" db="EMBL/GenBank/DDBJ databases">
        <title>Genome assembly of Anisodus tanguticus.</title>
        <authorList>
            <person name="Wang Y.-J."/>
        </authorList>
    </citation>
    <scope>NUCLEOTIDE SEQUENCE</scope>
    <source>
        <strain evidence="1">KB-2021</strain>
        <tissue evidence="1">Leaf</tissue>
    </source>
</reference>
<keyword evidence="2" id="KW-1185">Reference proteome</keyword>
<evidence type="ECO:0000313" key="1">
    <source>
        <dbReference type="EMBL" id="KAK4345490.1"/>
    </source>
</evidence>
<name>A0AAE1V2E1_9SOLA</name>
<accession>A0AAE1V2E1</accession>
<dbReference type="PANTHER" id="PTHR33233">
    <property type="entry name" value="ENDONUCLEASE/EXONUCLEASE/PHOSPHATASE"/>
    <property type="match status" value="1"/>
</dbReference>
<dbReference type="PANTHER" id="PTHR33233:SF17">
    <property type="entry name" value="DUF4283 DOMAIN-CONTAINING PROTEIN"/>
    <property type="match status" value="1"/>
</dbReference>
<sequence>MGSAPMVLQPQPSVVSVIPEPSETNPTVAARKLTYSAGTEEKGKSLAEVVRGDQKKNQGMQLKFYQPKVRDGLKVVELNPKELEKQCQNWLMFPELPVHCWAEENLGRIGSYLGKSLCTDRRTAQCQRISYARMLIEMDITQDMPDEMYIEMPDGSIWYQVIDYDWKPKFCQDCNHFGHITGTCRELVKPPEKPQTRKK</sequence>
<organism evidence="1 2">
    <name type="scientific">Anisodus tanguticus</name>
    <dbReference type="NCBI Taxonomy" id="243964"/>
    <lineage>
        <taxon>Eukaryota</taxon>
        <taxon>Viridiplantae</taxon>
        <taxon>Streptophyta</taxon>
        <taxon>Embryophyta</taxon>
        <taxon>Tracheophyta</taxon>
        <taxon>Spermatophyta</taxon>
        <taxon>Magnoliopsida</taxon>
        <taxon>eudicotyledons</taxon>
        <taxon>Gunneridae</taxon>
        <taxon>Pentapetalae</taxon>
        <taxon>asterids</taxon>
        <taxon>lamiids</taxon>
        <taxon>Solanales</taxon>
        <taxon>Solanaceae</taxon>
        <taxon>Solanoideae</taxon>
        <taxon>Hyoscyameae</taxon>
        <taxon>Anisodus</taxon>
    </lineage>
</organism>
<proteinExistence type="predicted"/>
<evidence type="ECO:0000313" key="2">
    <source>
        <dbReference type="Proteomes" id="UP001291623"/>
    </source>
</evidence>
<dbReference type="AlphaFoldDB" id="A0AAE1V2E1"/>